<protein>
    <submittedName>
        <fullName evidence="3">Inverse autotransporter beta domain-containing protein</fullName>
    </submittedName>
</protein>
<dbReference type="InterPro" id="IPR006626">
    <property type="entry name" value="PbH1"/>
</dbReference>
<feature type="compositionally biased region" description="Basic residues" evidence="1">
    <location>
        <begin position="2631"/>
        <end position="2655"/>
    </location>
</feature>
<feature type="region of interest" description="Disordered" evidence="1">
    <location>
        <begin position="2708"/>
        <end position="2741"/>
    </location>
</feature>
<organism evidence="3 4">
    <name type="scientific">Mesorhizobium calcicola</name>
    <dbReference type="NCBI Taxonomy" id="1300310"/>
    <lineage>
        <taxon>Bacteria</taxon>
        <taxon>Pseudomonadati</taxon>
        <taxon>Pseudomonadota</taxon>
        <taxon>Alphaproteobacteria</taxon>
        <taxon>Hyphomicrobiales</taxon>
        <taxon>Phyllobacteriaceae</taxon>
        <taxon>Mesorhizobium</taxon>
    </lineage>
</organism>
<feature type="domain" description="Inverse autotransporter beta-domain" evidence="2">
    <location>
        <begin position="69"/>
        <end position="169"/>
    </location>
</feature>
<feature type="region of interest" description="Disordered" evidence="1">
    <location>
        <begin position="288"/>
        <end position="313"/>
    </location>
</feature>
<dbReference type="InterPro" id="IPR012334">
    <property type="entry name" value="Pectin_lyas_fold"/>
</dbReference>
<accession>A0ABW4WB13</accession>
<comment type="caution">
    <text evidence="3">The sequence shown here is derived from an EMBL/GenBank/DDBJ whole genome shotgun (WGS) entry which is preliminary data.</text>
</comment>
<sequence>MGTTENSRQVGEMVARGGDFHVRAGYRRSLIARQLWKTTALTTLALGLSGMAAYADPNGLWQPQIRAIIGADNNGGNAALEGFIPLKQTAESVLFLDVRAKHDFKDGFGQDVGLGVRRIVNPDLMVGGYAYINVENFNSNQFTAATLGAEAITPHFDAHLNVYLPIKGDYSDHSTSSTLSMVGNQLLEQITALDHRQYAAWGIEGEVGAQVPINLPDKHSLRLDIGGYHFEDPHGDDHSVTGAKAGFEYTIGDVFGSNTSLVFAGEVRNDNRDDTQFAGSVRLNIPFNPGHGSGDADDGADSGPQSVYPVSEGLRKRVNERVRGGIGVRIHSQDVTGGTTTRVAINAATNAAFGKFYFADGGLAGAGTLADPTTLDDAVTKAGANGFVVALGGNGNLTTAGVTLANGQTVIGGGGSVTAKLFNGSTSTFNLGGSNGTIQGTNVANNVITLGNGNTLSGITITGGADGIFGNNITGATLTNVTVTGAGGNGADFTGTSTGIKGSDFTATNNGLDGLHIEGDGTYNFAGTTLLQGNGDDGLDATGHGTYTFATLNAKDNADRGITVQGTSTSGSFTTTGGAVSGNGGTAVFIDPITAHVVLDSITQDGGTSGVVLDQVSGSFTVNGATTISNTTGPAIAISNSPAAIRFGDVAISAPGGDGISFAGVNAAVVAGNIVISGLGVGTGLDFSGSHTNFTAQSLNITGTGAAGSIGIDLSSPTAGGATIVITNGGAIAGVDTGVRFGVAGSLANSANAEFSFGGGSIAGITASLDARGLNQTLGHYAFGSTTFSGPMLFDTQNVIFVGASATGSGSGSSLLDLASIATADANTDADAIFVLVNRGTAIDDTDGFSLSAGQTLASFGNGRTFSLGGIPVNVTGDNISHTGVVSDSQGAATLTDSGSGDVVTLGESSSLLDFNIAGGNANGVHGSNVTGVTISGLNVSGAFLDGLLFEGASNVAGNDVTSNGNVGAGLHIEGGGTYAFNGTTGLSGNSGDGLSINGDGTYAFQTLNVADNFGFGVNVLSTAGTLSTTGGAISGNGDVGVSVHGANLDMTLTSLTHSGGLDGLLLAGISGNFAVSGATTVSNVATIGVVVVDSTANVNFGAVNVSNVGLGGDGINIQNSAGAVTFGGPVAMTDIHGNGILVQNSAGAVTFGGSVAMTHIDGDGILASGNSGTVTFGDVSIGQPGQNGIDVQGVNGTIGFGNIDITGLPTGKTGLDLSGSQSTFTATSLDIAGAGSSTGIDLSGTTGGSVTIGTGTISAGTGVQMGTHGAAGTSANTAFSFGTAGGASITGTTASLDMRGLNPGSGTYAFNDTHLVGPQLYDVANVIYVGATSTGLGDGSSASNLINAAAADDLTTVGSTIFVLVKTAAVQTTDTDADGFTLANGQSIVSFANGGTVLLGAPPANVTGTEVVTGTTQADPFGFGGATLNNTTNSTIDLANGNLVKNLSVSNGIGVAIDGTASSGLNVGGVTIAGAATGLVLDGASGTVTIDNLHIQAPGQTGIVLVDSAATVNFTGNTTIAGSSVNAVLANNFDGTATFNDLDITGGSGSGVAVLNGSSGTFTFGAASSISTTSGIAVNIDASTPNLTYNGTINQTGAASAVKINAMTGGSASFTGKITASTGAANAIDLTGNTLGAINFTGGLDLNTDGGYGLSAINGGTLTVTGSGNTVATGAGLDEKGILIGGTGMTIGAAGVNFASVAVDGSGGIVSSGIVIQNTSGGNVTFGAVDINRVNGDAIRLTNVASGVYSFNGATKIGTVVGGGPGFVVDGSAATVNVGNLVTTLVSGTDVSLTGNTGTIGIGGTITNSGTGDGVVISGGSAAITVSANISSSASDPGTAVKVDGITGGSATFSGSVTSTSNGNLFDIGTPTTPTGGTITFSGSLTATGGGSAVVNGLGTAATLNVNGPLSVTNGLFGGLLLSNIAGHATFGGDVTITGNNPTIVQLADTSGTLAFNGSTLVNAHGGSAVFFSGTTTGTVSFADLDIALLGGGTGMNFAGKVINGTVTATDFDLTSDTSVGTTAVNLTDTTGAGTIQLGDPGAPGNTTASTIGGAGTGPGIGFQFSNTTAINFIYGDGEGAADKLSTVKAVDILNSTGGFPAGGTYNFKDVNGATGGFIGDISEAQGSTIYYVDPNGTGDGTADNPGSIAGAEASGAKIIALIDRSQNGVSNLINMMVQTSGNNTLNLAADQILIGLKAGDSIDTAPYGGASSILGSNFKFSNINTSSIIDAPDGVDSVLPTLTTAVGNTVDFTGHASIDNVIIDNTGSGIGVHGTGLTEFVLNRATVAGGSGGALSLSDGAANSEIALSNLTLSATGGVIASVDGTGGAGTMKVSTFSDITLVGSKGETSGFLLRGLTFDANAATPGIDQVDGGDFLAGTTANRVGGYGLALTGVAGDIKFDSTNVAVKTATSGGFAGPNAIGIYAASTPAAGTSIDLGTATLNVDGTGANVGLNNAFWAAIDTGNRVGFSGVVTVNTVKAAGLVSVLGGTVFFGQAGNTVTTTGQPAISFAGGTLIENGSGGSAQFGAINSSGGGANGILVSGIAASPTLLFNGPVTIDGTAVNAIQIENSPGTSMTFAGAVSITNATGGGVKWGGHGHRHADLLGRPFDPEQRRRWLLCQWRHGGAVRHQHGQHYQRHRRQHRQRHRQRRLHLGDRQLLGRQRHQPAEPDRLAQPRHRYADQHRCGRGLQCRLGHRPERRQRGHLLWRHHRQQRHGCGGLDPGTDRRLGDAVGQPDRRQCCGRRQYRRGQHRQWHGGNRHLLRRQQADQLGHGSRRLPGHQHQRHGQFQQWRPGDQHHQR</sequence>
<feature type="region of interest" description="Disordered" evidence="1">
    <location>
        <begin position="2631"/>
        <end position="2687"/>
    </location>
</feature>
<evidence type="ECO:0000313" key="4">
    <source>
        <dbReference type="Proteomes" id="UP001597349"/>
    </source>
</evidence>
<dbReference type="Gene3D" id="2.40.160.160">
    <property type="entry name" value="Inverse autotransporter, beta-domain"/>
    <property type="match status" value="1"/>
</dbReference>
<evidence type="ECO:0000259" key="2">
    <source>
        <dbReference type="Pfam" id="PF11924"/>
    </source>
</evidence>
<dbReference type="SUPFAM" id="SSF51126">
    <property type="entry name" value="Pectin lyase-like"/>
    <property type="match status" value="1"/>
</dbReference>
<dbReference type="Pfam" id="PF11924">
    <property type="entry name" value="IAT_beta"/>
    <property type="match status" value="1"/>
</dbReference>
<dbReference type="InterPro" id="IPR011050">
    <property type="entry name" value="Pectin_lyase_fold/virulence"/>
</dbReference>
<reference evidence="4" key="1">
    <citation type="journal article" date="2019" name="Int. J. Syst. Evol. Microbiol.">
        <title>The Global Catalogue of Microorganisms (GCM) 10K type strain sequencing project: providing services to taxonomists for standard genome sequencing and annotation.</title>
        <authorList>
            <consortium name="The Broad Institute Genomics Platform"/>
            <consortium name="The Broad Institute Genome Sequencing Center for Infectious Disease"/>
            <person name="Wu L."/>
            <person name="Ma J."/>
        </authorList>
    </citation>
    <scope>NUCLEOTIDE SEQUENCE [LARGE SCALE GENOMIC DNA]</scope>
    <source>
        <strain evidence="4">CGMCC 1.16226</strain>
    </source>
</reference>
<keyword evidence="4" id="KW-1185">Reference proteome</keyword>
<dbReference type="Gene3D" id="2.160.20.10">
    <property type="entry name" value="Single-stranded right-handed beta-helix, Pectin lyase-like"/>
    <property type="match status" value="1"/>
</dbReference>
<name>A0ABW4WB13_9HYPH</name>
<feature type="compositionally biased region" description="Basic and acidic residues" evidence="1">
    <location>
        <begin position="2669"/>
        <end position="2687"/>
    </location>
</feature>
<dbReference type="Proteomes" id="UP001597349">
    <property type="component" value="Unassembled WGS sequence"/>
</dbReference>
<proteinExistence type="predicted"/>
<dbReference type="InterPro" id="IPR024519">
    <property type="entry name" value="IAT_beta"/>
</dbReference>
<gene>
    <name evidence="3" type="ORF">ACFSQT_12275</name>
</gene>
<dbReference type="SMART" id="SM00710">
    <property type="entry name" value="PbH1"/>
    <property type="match status" value="15"/>
</dbReference>
<dbReference type="InterPro" id="IPR038177">
    <property type="entry name" value="IAT_beta_sf"/>
</dbReference>
<evidence type="ECO:0000313" key="3">
    <source>
        <dbReference type="EMBL" id="MFD2053831.1"/>
    </source>
</evidence>
<feature type="compositionally biased region" description="Basic residues" evidence="1">
    <location>
        <begin position="2708"/>
        <end position="2718"/>
    </location>
</feature>
<dbReference type="EMBL" id="JBHUGY010000020">
    <property type="protein sequence ID" value="MFD2053831.1"/>
    <property type="molecule type" value="Genomic_DNA"/>
</dbReference>
<feature type="compositionally biased region" description="Basic and acidic residues" evidence="1">
    <location>
        <begin position="2727"/>
        <end position="2741"/>
    </location>
</feature>
<evidence type="ECO:0000256" key="1">
    <source>
        <dbReference type="SAM" id="MobiDB-lite"/>
    </source>
</evidence>
<feature type="compositionally biased region" description="Basic residues" evidence="1">
    <location>
        <begin position="2777"/>
        <end position="2789"/>
    </location>
</feature>
<dbReference type="RefSeq" id="WP_379018842.1">
    <property type="nucleotide sequence ID" value="NZ_JBHUGY010000020.1"/>
</dbReference>
<feature type="region of interest" description="Disordered" evidence="1">
    <location>
        <begin position="2775"/>
        <end position="2804"/>
    </location>
</feature>